<feature type="signal peptide" evidence="1">
    <location>
        <begin position="1"/>
        <end position="27"/>
    </location>
</feature>
<organism evidence="2 3">
    <name type="scientific">Calothrix parasitica NIES-267</name>
    <dbReference type="NCBI Taxonomy" id="1973488"/>
    <lineage>
        <taxon>Bacteria</taxon>
        <taxon>Bacillati</taxon>
        <taxon>Cyanobacteriota</taxon>
        <taxon>Cyanophyceae</taxon>
        <taxon>Nostocales</taxon>
        <taxon>Calotrichaceae</taxon>
        <taxon>Calothrix</taxon>
    </lineage>
</organism>
<evidence type="ECO:0000313" key="2">
    <source>
        <dbReference type="EMBL" id="BAY82809.1"/>
    </source>
</evidence>
<name>A0A1Z4LNL5_9CYAN</name>
<evidence type="ECO:0008006" key="4">
    <source>
        <dbReference type="Google" id="ProtNLM"/>
    </source>
</evidence>
<dbReference type="PROSITE" id="PS51257">
    <property type="entry name" value="PROKAR_LIPOPROTEIN"/>
    <property type="match status" value="1"/>
</dbReference>
<evidence type="ECO:0000256" key="1">
    <source>
        <dbReference type="SAM" id="SignalP"/>
    </source>
</evidence>
<dbReference type="InterPro" id="IPR011250">
    <property type="entry name" value="OMP/PagP_B-barrel"/>
</dbReference>
<sequence length="153" mass="16307">MKFSIASLISIGFACTVAVTAPMSVFAQEKPLNYFGVGASNRGAALESKLSLNERFSVRPKATGKLFEEGDRHATIYVPVTYDFGQTSGGLRPFIGAGAGVTTQDRQFGGVLTTGADYRINKRLTAVGSVNLGLFEDNRDFTAVLGIATNFNQ</sequence>
<accession>A0A1Z4LNL5</accession>
<proteinExistence type="predicted"/>
<keyword evidence="1" id="KW-0732">Signal</keyword>
<gene>
    <name evidence="2" type="ORF">NIES267_22930</name>
</gene>
<feature type="chain" id="PRO_5012102579" description="Outer membrane protein beta-barrel domain-containing protein" evidence="1">
    <location>
        <begin position="28"/>
        <end position="153"/>
    </location>
</feature>
<dbReference type="Gene3D" id="2.40.160.20">
    <property type="match status" value="1"/>
</dbReference>
<evidence type="ECO:0000313" key="3">
    <source>
        <dbReference type="Proteomes" id="UP000218418"/>
    </source>
</evidence>
<keyword evidence="3" id="KW-1185">Reference proteome</keyword>
<dbReference type="EMBL" id="AP018227">
    <property type="protein sequence ID" value="BAY82809.1"/>
    <property type="molecule type" value="Genomic_DNA"/>
</dbReference>
<dbReference type="AlphaFoldDB" id="A0A1Z4LNL5"/>
<dbReference type="Proteomes" id="UP000218418">
    <property type="component" value="Chromosome"/>
</dbReference>
<reference evidence="2 3" key="1">
    <citation type="submission" date="2017-06" db="EMBL/GenBank/DDBJ databases">
        <title>Genome sequencing of cyanobaciteial culture collection at National Institute for Environmental Studies (NIES).</title>
        <authorList>
            <person name="Hirose Y."/>
            <person name="Shimura Y."/>
            <person name="Fujisawa T."/>
            <person name="Nakamura Y."/>
            <person name="Kawachi M."/>
        </authorList>
    </citation>
    <scope>NUCLEOTIDE SEQUENCE [LARGE SCALE GENOMIC DNA]</scope>
    <source>
        <strain evidence="2 3">NIES-267</strain>
    </source>
</reference>
<dbReference type="OrthoDB" id="530668at2"/>
<protein>
    <recommendedName>
        <fullName evidence="4">Outer membrane protein beta-barrel domain-containing protein</fullName>
    </recommendedName>
</protein>
<dbReference type="SUPFAM" id="SSF56925">
    <property type="entry name" value="OMPA-like"/>
    <property type="match status" value="1"/>
</dbReference>